<dbReference type="PROSITE" id="PS51084">
    <property type="entry name" value="HIT_2"/>
    <property type="match status" value="1"/>
</dbReference>
<dbReference type="EMBL" id="AP018248">
    <property type="protein sequence ID" value="BAZ00116.1"/>
    <property type="molecule type" value="Genomic_DNA"/>
</dbReference>
<reference evidence="5 6" key="1">
    <citation type="submission" date="2017-06" db="EMBL/GenBank/DDBJ databases">
        <title>Genome sequencing of cyanobaciteial culture collection at National Institute for Environmental Studies (NIES).</title>
        <authorList>
            <person name="Hirose Y."/>
            <person name="Shimura Y."/>
            <person name="Fujisawa T."/>
            <person name="Nakamura Y."/>
            <person name="Kawachi M."/>
        </authorList>
    </citation>
    <scope>NUCLEOTIDE SEQUENCE [LARGE SCALE GENOMIC DNA]</scope>
    <source>
        <strain evidence="5 6">NIES-37</strain>
    </source>
</reference>
<dbReference type="InterPro" id="IPR011146">
    <property type="entry name" value="HIT-like"/>
</dbReference>
<proteinExistence type="predicted"/>
<feature type="active site" description="Tele-AMP-histidine intermediate" evidence="1">
    <location>
        <position position="102"/>
    </location>
</feature>
<dbReference type="FunFam" id="3.30.428.10:FF:000005">
    <property type="entry name" value="Histidine triad nucleotide-binding protein 1"/>
    <property type="match status" value="1"/>
</dbReference>
<evidence type="ECO:0000256" key="1">
    <source>
        <dbReference type="PIRSR" id="PIRSR601310-1"/>
    </source>
</evidence>
<dbReference type="GO" id="GO:0003824">
    <property type="term" value="F:catalytic activity"/>
    <property type="evidence" value="ECO:0007669"/>
    <property type="project" value="InterPro"/>
</dbReference>
<evidence type="ECO:0000259" key="4">
    <source>
        <dbReference type="PROSITE" id="PS51084"/>
    </source>
</evidence>
<evidence type="ECO:0000256" key="2">
    <source>
        <dbReference type="PIRSR" id="PIRSR601310-3"/>
    </source>
</evidence>
<dbReference type="Pfam" id="PF01230">
    <property type="entry name" value="HIT"/>
    <property type="match status" value="1"/>
</dbReference>
<feature type="domain" description="HIT" evidence="4">
    <location>
        <begin position="8"/>
        <end position="116"/>
    </location>
</feature>
<dbReference type="Gene3D" id="3.30.428.10">
    <property type="entry name" value="HIT-like"/>
    <property type="match status" value="1"/>
</dbReference>
<gene>
    <name evidence="5" type="ORF">NIES37_40990</name>
</gene>
<dbReference type="RefSeq" id="WP_096578766.1">
    <property type="nucleotide sequence ID" value="NZ_CAWNJS010000001.1"/>
</dbReference>
<dbReference type="PROSITE" id="PS00892">
    <property type="entry name" value="HIT_1"/>
    <property type="match status" value="1"/>
</dbReference>
<dbReference type="InterPro" id="IPR001310">
    <property type="entry name" value="Histidine_triad_HIT"/>
</dbReference>
<accession>A0A1Z4N342</accession>
<evidence type="ECO:0000313" key="5">
    <source>
        <dbReference type="EMBL" id="BAZ00116.1"/>
    </source>
</evidence>
<dbReference type="SUPFAM" id="SSF54197">
    <property type="entry name" value="HIT-like"/>
    <property type="match status" value="1"/>
</dbReference>
<keyword evidence="6" id="KW-1185">Reference proteome</keyword>
<name>A0A1Z4N342_9CYAN</name>
<dbReference type="Proteomes" id="UP000218785">
    <property type="component" value="Chromosome"/>
</dbReference>
<organism evidence="5 6">
    <name type="scientific">Tolypothrix tenuis PCC 7101</name>
    <dbReference type="NCBI Taxonomy" id="231146"/>
    <lineage>
        <taxon>Bacteria</taxon>
        <taxon>Bacillati</taxon>
        <taxon>Cyanobacteriota</taxon>
        <taxon>Cyanophyceae</taxon>
        <taxon>Nostocales</taxon>
        <taxon>Tolypothrichaceae</taxon>
        <taxon>Tolypothrix</taxon>
    </lineage>
</organism>
<dbReference type="PANTHER" id="PTHR23089">
    <property type="entry name" value="HISTIDINE TRIAD HIT PROTEIN"/>
    <property type="match status" value="1"/>
</dbReference>
<dbReference type="InterPro" id="IPR019808">
    <property type="entry name" value="Histidine_triad_CS"/>
</dbReference>
<protein>
    <submittedName>
        <fullName evidence="5">HIT family protein</fullName>
    </submittedName>
</protein>
<dbReference type="InterPro" id="IPR036265">
    <property type="entry name" value="HIT-like_sf"/>
</dbReference>
<dbReference type="CDD" id="cd01276">
    <property type="entry name" value="PKCI_related"/>
    <property type="match status" value="1"/>
</dbReference>
<sequence>MSETTETIFSKIIRREIPADIVYEDDLALAFRDIQPQAPVHILVIPKKAIAKLADAESHDHALLGHLLLTVKRVAEKVGLENGYRVVINSGADGGQTVYHLHLHILGGREMKWPPG</sequence>
<dbReference type="AlphaFoldDB" id="A0A1Z4N342"/>
<dbReference type="KEGG" id="ttq:NIES37_40990"/>
<feature type="short sequence motif" description="Histidine triad motif" evidence="2 3">
    <location>
        <begin position="100"/>
        <end position="104"/>
    </location>
</feature>
<evidence type="ECO:0000313" key="6">
    <source>
        <dbReference type="Proteomes" id="UP000218785"/>
    </source>
</evidence>
<evidence type="ECO:0000256" key="3">
    <source>
        <dbReference type="PROSITE-ProRule" id="PRU00464"/>
    </source>
</evidence>
<dbReference type="PRINTS" id="PR00332">
    <property type="entry name" value="HISTRIAD"/>
</dbReference>